<dbReference type="Pfam" id="PF10145">
    <property type="entry name" value="PhageMin_Tail"/>
    <property type="match status" value="1"/>
</dbReference>
<organism evidence="3 4">
    <name type="scientific">Burkholderia cepacia</name>
    <name type="common">Pseudomonas cepacia</name>
    <dbReference type="NCBI Taxonomy" id="292"/>
    <lineage>
        <taxon>Bacteria</taxon>
        <taxon>Pseudomonadati</taxon>
        <taxon>Pseudomonadota</taxon>
        <taxon>Betaproteobacteria</taxon>
        <taxon>Burkholderiales</taxon>
        <taxon>Burkholderiaceae</taxon>
        <taxon>Burkholderia</taxon>
        <taxon>Burkholderia cepacia complex</taxon>
    </lineage>
</organism>
<dbReference type="PANTHER" id="PTHR37813">
    <property type="entry name" value="FELS-2 PROPHAGE PROTEIN"/>
    <property type="match status" value="1"/>
</dbReference>
<feature type="domain" description="Phage tail tape measure protein" evidence="2">
    <location>
        <begin position="92"/>
        <end position="294"/>
    </location>
</feature>
<evidence type="ECO:0000256" key="1">
    <source>
        <dbReference type="ARBA" id="ARBA00022612"/>
    </source>
</evidence>
<comment type="caution">
    <text evidence="3">The sequence shown here is derived from an EMBL/GenBank/DDBJ whole genome shotgun (WGS) entry which is preliminary data.</text>
</comment>
<keyword evidence="1" id="KW-1188">Viral release from host cell</keyword>
<dbReference type="PANTHER" id="PTHR37813:SF1">
    <property type="entry name" value="FELS-2 PROPHAGE PROTEIN"/>
    <property type="match status" value="1"/>
</dbReference>
<dbReference type="AlphaFoldDB" id="A0A2S8IM99"/>
<proteinExistence type="predicted"/>
<accession>A0A2S8IM99</accession>
<protein>
    <submittedName>
        <fullName evidence="3">Phage tail tape measure protein</fullName>
    </submittedName>
</protein>
<gene>
    <name evidence="3" type="ORF">C5615_22875</name>
</gene>
<dbReference type="NCBIfam" id="TIGR01760">
    <property type="entry name" value="tape_meas_TP901"/>
    <property type="match status" value="1"/>
</dbReference>
<reference evidence="3 4" key="1">
    <citation type="submission" date="2018-02" db="EMBL/GenBank/DDBJ databases">
        <title>Draft genome sequencing of Burkholderia cepacia Y14-15.</title>
        <authorList>
            <person name="Zheng B.-X."/>
        </authorList>
    </citation>
    <scope>NUCLEOTIDE SEQUENCE [LARGE SCALE GENOMIC DNA]</scope>
    <source>
        <strain evidence="3 4">Y14-15</strain>
    </source>
</reference>
<dbReference type="Proteomes" id="UP000238206">
    <property type="component" value="Unassembled WGS sequence"/>
</dbReference>
<evidence type="ECO:0000259" key="2">
    <source>
        <dbReference type="Pfam" id="PF10145"/>
    </source>
</evidence>
<name>A0A2S8IM99_BURCE</name>
<sequence>MADQFQLKALITGVDKLSPALQGIRKNIAGFRKGLKADGLGEIGFRDVVAGVAVAAPIIAATKAAIDFESAMADVKKVVNFDTPEQFKKMTDDVLGLSKRLPMAARDIAKITAAGGQAGIDKSELGQFAEDAVKMGVAFDQTAEQAGDMMAKWRTAFKMGQGEVVSLADKINYLGNTGPANARQISEIVTRIGPLGAVAGMTSGQIAAMGATLAGVGVQEEVAATGMQNFMLALTAGASASKKQQGIFKALRMDAKAVAAGMQKDAQGTIVRVLSAVSKVDKVKQTAVLEGLFGRESIKAIAPMLTNLDLLKGNFKKVGDSTLYAGSMQQEYDARAATTANNLQLMSNRFTAIGIAVGNVVLPPLNEFLAFIGPIADGVAAFATANPELVKGLLGAAAGLIALRGAAAVATVAMKIFTTVSSLTPLGLAVRVLALAAGFLIANWSKVKPFFEKVWAGIKDVFFSFPLVQVIAQDWGPITEFMSALWGATKIVIGAAWEGIKAMFFNFTPLGIVIKNWEPIVTWFSQLWDRVKPYIEPLMSGAKWLGGKLGFDGGSASTGDVLRSGAASLRNWTLAQQTGVSTGTARVASGVLAQQGAANARLQGDLKIRFDGAPPGMRVEQAQTNQPGLSVTPSVGYRSLSGVPQ</sequence>
<dbReference type="RefSeq" id="WP_105392073.1">
    <property type="nucleotide sequence ID" value="NZ_PUIQ01000030.1"/>
</dbReference>
<dbReference type="InterPro" id="IPR010090">
    <property type="entry name" value="Phage_tape_meas"/>
</dbReference>
<evidence type="ECO:0000313" key="3">
    <source>
        <dbReference type="EMBL" id="PQP15522.1"/>
    </source>
</evidence>
<dbReference type="EMBL" id="PUIQ01000030">
    <property type="protein sequence ID" value="PQP15522.1"/>
    <property type="molecule type" value="Genomic_DNA"/>
</dbReference>
<evidence type="ECO:0000313" key="4">
    <source>
        <dbReference type="Proteomes" id="UP000238206"/>
    </source>
</evidence>